<protein>
    <submittedName>
        <fullName evidence="1">Uncharacterized protein</fullName>
    </submittedName>
</protein>
<dbReference type="AlphaFoldDB" id="A0A0F8ZR18"/>
<gene>
    <name evidence="1" type="ORF">LCGC14_2743440</name>
</gene>
<dbReference type="EMBL" id="LAZR01049963">
    <property type="protein sequence ID" value="KKK88410.1"/>
    <property type="molecule type" value="Genomic_DNA"/>
</dbReference>
<feature type="non-terminal residue" evidence="1">
    <location>
        <position position="1"/>
    </location>
</feature>
<sequence length="91" mass="10265">CCKIQVASCLGYSKQSFNTIKGQFRAFPIGTEEMANEMKAAGLSSTIRLYRWGDIEVTQDSFDSSLIDYEYFYVLKPNGLNEIMLIDTGQC</sequence>
<comment type="caution">
    <text evidence="1">The sequence shown here is derived from an EMBL/GenBank/DDBJ whole genome shotgun (WGS) entry which is preliminary data.</text>
</comment>
<reference evidence="1" key="1">
    <citation type="journal article" date="2015" name="Nature">
        <title>Complex archaea that bridge the gap between prokaryotes and eukaryotes.</title>
        <authorList>
            <person name="Spang A."/>
            <person name="Saw J.H."/>
            <person name="Jorgensen S.L."/>
            <person name="Zaremba-Niedzwiedzka K."/>
            <person name="Martijn J."/>
            <person name="Lind A.E."/>
            <person name="van Eijk R."/>
            <person name="Schleper C."/>
            <person name="Guy L."/>
            <person name="Ettema T.J."/>
        </authorList>
    </citation>
    <scope>NUCLEOTIDE SEQUENCE</scope>
</reference>
<evidence type="ECO:0000313" key="1">
    <source>
        <dbReference type="EMBL" id="KKK88410.1"/>
    </source>
</evidence>
<proteinExistence type="predicted"/>
<organism evidence="1">
    <name type="scientific">marine sediment metagenome</name>
    <dbReference type="NCBI Taxonomy" id="412755"/>
    <lineage>
        <taxon>unclassified sequences</taxon>
        <taxon>metagenomes</taxon>
        <taxon>ecological metagenomes</taxon>
    </lineage>
</organism>
<accession>A0A0F8ZR18</accession>
<name>A0A0F8ZR18_9ZZZZ</name>